<dbReference type="Pfam" id="PF02770">
    <property type="entry name" value="Acyl-CoA_dh_M"/>
    <property type="match status" value="1"/>
</dbReference>
<name>A0ABT8E949_9BACL</name>
<dbReference type="InterPro" id="IPR037069">
    <property type="entry name" value="AcylCoA_DH/ox_N_sf"/>
</dbReference>
<dbReference type="PROSITE" id="PS00072">
    <property type="entry name" value="ACYL_COA_DH_1"/>
    <property type="match status" value="1"/>
</dbReference>
<dbReference type="RefSeq" id="WP_290400571.1">
    <property type="nucleotide sequence ID" value="NZ_JAUHLN010000003.1"/>
</dbReference>
<evidence type="ECO:0000256" key="1">
    <source>
        <dbReference type="ARBA" id="ARBA00001974"/>
    </source>
</evidence>
<dbReference type="Pfam" id="PF00441">
    <property type="entry name" value="Acyl-CoA_dh_1"/>
    <property type="match status" value="1"/>
</dbReference>
<dbReference type="PANTHER" id="PTHR43884">
    <property type="entry name" value="ACYL-COA DEHYDROGENASE"/>
    <property type="match status" value="1"/>
</dbReference>
<accession>A0ABT8E949</accession>
<comment type="caution">
    <text evidence="9">The sequence shown here is derived from an EMBL/GenBank/DDBJ whole genome shotgun (WGS) entry which is preliminary data.</text>
</comment>
<feature type="domain" description="Acyl-CoA dehydrogenase/oxidase C-terminal" evidence="7">
    <location>
        <begin position="256"/>
        <end position="400"/>
    </location>
</feature>
<evidence type="ECO:0000313" key="10">
    <source>
        <dbReference type="Proteomes" id="UP001168694"/>
    </source>
</evidence>
<gene>
    <name evidence="9" type="ORF">QYF49_15785</name>
</gene>
<keyword evidence="5" id="KW-0560">Oxidoreductase</keyword>
<comment type="cofactor">
    <cofactor evidence="1 5">
        <name>FAD</name>
        <dbReference type="ChEBI" id="CHEBI:57692"/>
    </cofactor>
</comment>
<dbReference type="InterPro" id="IPR006091">
    <property type="entry name" value="Acyl-CoA_Oxase/DH_mid-dom"/>
</dbReference>
<dbReference type="PANTHER" id="PTHR43884:SF12">
    <property type="entry name" value="ISOVALERYL-COA DEHYDROGENASE, MITOCHONDRIAL-RELATED"/>
    <property type="match status" value="1"/>
</dbReference>
<dbReference type="EMBL" id="JAUHLN010000003">
    <property type="protein sequence ID" value="MDN4074443.1"/>
    <property type="molecule type" value="Genomic_DNA"/>
</dbReference>
<evidence type="ECO:0000256" key="4">
    <source>
        <dbReference type="ARBA" id="ARBA00022827"/>
    </source>
</evidence>
<dbReference type="InterPro" id="IPR046373">
    <property type="entry name" value="Acyl-CoA_Oxase/DH_mid-dom_sf"/>
</dbReference>
<evidence type="ECO:0000259" key="7">
    <source>
        <dbReference type="Pfam" id="PF00441"/>
    </source>
</evidence>
<dbReference type="InterPro" id="IPR006089">
    <property type="entry name" value="Acyl-CoA_DH_CS"/>
</dbReference>
<dbReference type="InterPro" id="IPR036250">
    <property type="entry name" value="AcylCo_DH-like_C"/>
</dbReference>
<feature type="region of interest" description="Disordered" evidence="6">
    <location>
        <begin position="53"/>
        <end position="82"/>
    </location>
</feature>
<dbReference type="Gene3D" id="1.20.140.10">
    <property type="entry name" value="Butyryl-CoA Dehydrogenase, subunit A, domain 3"/>
    <property type="match status" value="1"/>
</dbReference>
<proteinExistence type="inferred from homology"/>
<sequence length="408" mass="44847">MISFKMSPHQIQVKEVVHWFAENEMRPISLASDQHKRVPDEWLENINQLGIQLSTSSFGDSDSTSEESDQTEKRKKSERQGNRLAVIAAEELGWGDPAIALTLPGPGLGGPPVQASGTPEQKRRFMSIFSRDEPPRWGAYALTEPEAGSDVSGLKTTAVKTNGGYILNGQKVFITNGARASWVVVFATVDQKSGRAGHRAFVVEKGTPGFSCTRLADKMGLRASETAELLLEDCFVPEENLLGGESYYEEKSAGHTGFRVAMQTFDNTRPIIAAMATGIARAAFEYTLDFVQHEYPKHGRSFHTASTILAKAQQEIDASRLLTWEAAWKADMGKPNAKEAAMCKSFSGTISLGVCSRCLEVLGPDGVEGHLVEKLYRDAKIFDIFEGTNQIQHLIIARHLYEPLGVRI</sequence>
<dbReference type="Gene3D" id="2.40.110.10">
    <property type="entry name" value="Butyryl-CoA Dehydrogenase, subunit A, domain 2"/>
    <property type="match status" value="1"/>
</dbReference>
<evidence type="ECO:0000256" key="2">
    <source>
        <dbReference type="ARBA" id="ARBA00009347"/>
    </source>
</evidence>
<dbReference type="SUPFAM" id="SSF47203">
    <property type="entry name" value="Acyl-CoA dehydrogenase C-terminal domain-like"/>
    <property type="match status" value="1"/>
</dbReference>
<feature type="domain" description="Acyl-CoA oxidase/dehydrogenase middle" evidence="8">
    <location>
        <begin position="139"/>
        <end position="234"/>
    </location>
</feature>
<evidence type="ECO:0000256" key="6">
    <source>
        <dbReference type="SAM" id="MobiDB-lite"/>
    </source>
</evidence>
<evidence type="ECO:0000256" key="3">
    <source>
        <dbReference type="ARBA" id="ARBA00022630"/>
    </source>
</evidence>
<reference evidence="9" key="1">
    <citation type="submission" date="2023-06" db="EMBL/GenBank/DDBJ databases">
        <title>Draft Genome Sequences of Representative Paenibacillus Polymyxa, Bacillus cereus, Fictibacillus sp., and Brevibacillus agri Strains Isolated from Amazonian Dark Earth.</title>
        <authorList>
            <person name="Pellegrinetti T.A."/>
            <person name="Cunha I.C.M."/>
            <person name="Chaves M.G."/>
            <person name="Freitas A.S."/>
            <person name="Silva A.V.R."/>
            <person name="Tsai S.M."/>
            <person name="Mendes L.W."/>
        </authorList>
    </citation>
    <scope>NUCLEOTIDE SEQUENCE</scope>
    <source>
        <strain evidence="9">CENA-BCM004</strain>
    </source>
</reference>
<protein>
    <submittedName>
        <fullName evidence="9">Acyl-CoA dehydrogenase family protein</fullName>
    </submittedName>
</protein>
<evidence type="ECO:0000313" key="9">
    <source>
        <dbReference type="EMBL" id="MDN4074443.1"/>
    </source>
</evidence>
<keyword evidence="4 5" id="KW-0274">FAD</keyword>
<keyword evidence="3 5" id="KW-0285">Flavoprotein</keyword>
<evidence type="ECO:0000256" key="5">
    <source>
        <dbReference type="RuleBase" id="RU362125"/>
    </source>
</evidence>
<dbReference type="SUPFAM" id="SSF56645">
    <property type="entry name" value="Acyl-CoA dehydrogenase NM domain-like"/>
    <property type="match status" value="1"/>
</dbReference>
<keyword evidence="10" id="KW-1185">Reference proteome</keyword>
<organism evidence="9 10">
    <name type="scientific">Fictibacillus terranigra</name>
    <dbReference type="NCBI Taxonomy" id="3058424"/>
    <lineage>
        <taxon>Bacteria</taxon>
        <taxon>Bacillati</taxon>
        <taxon>Bacillota</taxon>
        <taxon>Bacilli</taxon>
        <taxon>Bacillales</taxon>
        <taxon>Fictibacillaceae</taxon>
        <taxon>Fictibacillus</taxon>
    </lineage>
</organism>
<dbReference type="Proteomes" id="UP001168694">
    <property type="component" value="Unassembled WGS sequence"/>
</dbReference>
<dbReference type="InterPro" id="IPR009100">
    <property type="entry name" value="AcylCoA_DH/oxidase_NM_dom_sf"/>
</dbReference>
<dbReference type="InterPro" id="IPR009075">
    <property type="entry name" value="AcylCo_DH/oxidase_C"/>
</dbReference>
<evidence type="ECO:0000259" key="8">
    <source>
        <dbReference type="Pfam" id="PF02770"/>
    </source>
</evidence>
<dbReference type="Gene3D" id="1.10.540.10">
    <property type="entry name" value="Acyl-CoA dehydrogenase/oxidase, N-terminal domain"/>
    <property type="match status" value="1"/>
</dbReference>
<comment type="similarity">
    <text evidence="2 5">Belongs to the acyl-CoA dehydrogenase family.</text>
</comment>